<keyword evidence="2" id="KW-1185">Reference proteome</keyword>
<sequence length="48" mass="5404">MALRTVLCLLIVVLHSSCKDDLPSPYEDGKNIMFTNIPSSHSNINFRI</sequence>
<protein>
    <submittedName>
        <fullName evidence="1">Uncharacterized protein</fullName>
    </submittedName>
</protein>
<dbReference type="STRING" id="419940.SAMN05421824_0337"/>
<dbReference type="Proteomes" id="UP000198999">
    <property type="component" value="Unassembled WGS sequence"/>
</dbReference>
<proteinExistence type="predicted"/>
<evidence type="ECO:0000313" key="2">
    <source>
        <dbReference type="Proteomes" id="UP000198999"/>
    </source>
</evidence>
<reference evidence="1 2" key="1">
    <citation type="submission" date="2016-10" db="EMBL/GenBank/DDBJ databases">
        <authorList>
            <person name="de Groot N.N."/>
        </authorList>
    </citation>
    <scope>NUCLEOTIDE SEQUENCE [LARGE SCALE GENOMIC DNA]</scope>
    <source>
        <strain evidence="1 2">DSM 21035</strain>
    </source>
</reference>
<dbReference type="EMBL" id="FOFN01000001">
    <property type="protein sequence ID" value="SEP79581.1"/>
    <property type="molecule type" value="Genomic_DNA"/>
</dbReference>
<name>A0A1H9ASS2_9FLAO</name>
<accession>A0A1H9ASS2</accession>
<organism evidence="1 2">
    <name type="scientific">Hyunsoonleella jejuensis</name>
    <dbReference type="NCBI Taxonomy" id="419940"/>
    <lineage>
        <taxon>Bacteria</taxon>
        <taxon>Pseudomonadati</taxon>
        <taxon>Bacteroidota</taxon>
        <taxon>Flavobacteriia</taxon>
        <taxon>Flavobacteriales</taxon>
        <taxon>Flavobacteriaceae</taxon>
    </lineage>
</organism>
<gene>
    <name evidence="1" type="ORF">SAMN05421824_0337</name>
</gene>
<dbReference type="AlphaFoldDB" id="A0A1H9ASS2"/>
<evidence type="ECO:0000313" key="1">
    <source>
        <dbReference type="EMBL" id="SEP79581.1"/>
    </source>
</evidence>